<dbReference type="Proteomes" id="UP000324222">
    <property type="component" value="Unassembled WGS sequence"/>
</dbReference>
<gene>
    <name evidence="2" type="ORF">E2C01_061879</name>
</gene>
<keyword evidence="3" id="KW-1185">Reference proteome</keyword>
<feature type="compositionally biased region" description="Basic and acidic residues" evidence="1">
    <location>
        <begin position="94"/>
        <end position="103"/>
    </location>
</feature>
<accession>A0A5B7HD25</accession>
<name>A0A5B7HD25_PORTR</name>
<feature type="region of interest" description="Disordered" evidence="1">
    <location>
        <begin position="72"/>
        <end position="110"/>
    </location>
</feature>
<evidence type="ECO:0000256" key="1">
    <source>
        <dbReference type="SAM" id="MobiDB-lite"/>
    </source>
</evidence>
<organism evidence="2 3">
    <name type="scientific">Portunus trituberculatus</name>
    <name type="common">Swimming crab</name>
    <name type="synonym">Neptunus trituberculatus</name>
    <dbReference type="NCBI Taxonomy" id="210409"/>
    <lineage>
        <taxon>Eukaryota</taxon>
        <taxon>Metazoa</taxon>
        <taxon>Ecdysozoa</taxon>
        <taxon>Arthropoda</taxon>
        <taxon>Crustacea</taxon>
        <taxon>Multicrustacea</taxon>
        <taxon>Malacostraca</taxon>
        <taxon>Eumalacostraca</taxon>
        <taxon>Eucarida</taxon>
        <taxon>Decapoda</taxon>
        <taxon>Pleocyemata</taxon>
        <taxon>Brachyura</taxon>
        <taxon>Eubrachyura</taxon>
        <taxon>Portunoidea</taxon>
        <taxon>Portunidae</taxon>
        <taxon>Portuninae</taxon>
        <taxon>Portunus</taxon>
    </lineage>
</organism>
<dbReference type="EMBL" id="VSRR010026619">
    <property type="protein sequence ID" value="MPC67699.1"/>
    <property type="molecule type" value="Genomic_DNA"/>
</dbReference>
<sequence>MVWPKLGLGIMGLHPSATRHGRCQAATLRSGTEASTNTRYPLTAGWTGTQDDGFVGIPAKDNHPAQFARTGGNRAHLFRPGGRVTSDLHSCQRKKSEEVEQKTNVKTQAL</sequence>
<evidence type="ECO:0000313" key="3">
    <source>
        <dbReference type="Proteomes" id="UP000324222"/>
    </source>
</evidence>
<evidence type="ECO:0000313" key="2">
    <source>
        <dbReference type="EMBL" id="MPC67699.1"/>
    </source>
</evidence>
<dbReference type="AlphaFoldDB" id="A0A5B7HD25"/>
<reference evidence="2 3" key="1">
    <citation type="submission" date="2019-05" db="EMBL/GenBank/DDBJ databases">
        <title>Another draft genome of Portunus trituberculatus and its Hox gene families provides insights of decapod evolution.</title>
        <authorList>
            <person name="Jeong J.-H."/>
            <person name="Song I."/>
            <person name="Kim S."/>
            <person name="Choi T."/>
            <person name="Kim D."/>
            <person name="Ryu S."/>
            <person name="Kim W."/>
        </authorList>
    </citation>
    <scope>NUCLEOTIDE SEQUENCE [LARGE SCALE GENOMIC DNA]</scope>
    <source>
        <tissue evidence="2">Muscle</tissue>
    </source>
</reference>
<proteinExistence type="predicted"/>
<comment type="caution">
    <text evidence="2">The sequence shown here is derived from an EMBL/GenBank/DDBJ whole genome shotgun (WGS) entry which is preliminary data.</text>
</comment>
<protein>
    <submittedName>
        <fullName evidence="2">Uncharacterized protein</fullName>
    </submittedName>
</protein>